<dbReference type="Pfam" id="PF24491">
    <property type="entry name" value="DUF7586"/>
    <property type="match status" value="1"/>
</dbReference>
<dbReference type="InterPro" id="IPR050491">
    <property type="entry name" value="AmpC-like"/>
</dbReference>
<name>A0ABP9S5I9_9ACTN</name>
<dbReference type="RefSeq" id="WP_345633297.1">
    <property type="nucleotide sequence ID" value="NZ_BAABJQ010000016.1"/>
</dbReference>
<organism evidence="3 4">
    <name type="scientific">Rugosimonospora acidiphila</name>
    <dbReference type="NCBI Taxonomy" id="556531"/>
    <lineage>
        <taxon>Bacteria</taxon>
        <taxon>Bacillati</taxon>
        <taxon>Actinomycetota</taxon>
        <taxon>Actinomycetes</taxon>
        <taxon>Micromonosporales</taxon>
        <taxon>Micromonosporaceae</taxon>
        <taxon>Rugosimonospora</taxon>
    </lineage>
</organism>
<dbReference type="Pfam" id="PF00144">
    <property type="entry name" value="Beta-lactamase"/>
    <property type="match status" value="1"/>
</dbReference>
<dbReference type="InterPro" id="IPR001466">
    <property type="entry name" value="Beta-lactam-related"/>
</dbReference>
<evidence type="ECO:0000259" key="1">
    <source>
        <dbReference type="Pfam" id="PF00144"/>
    </source>
</evidence>
<dbReference type="PANTHER" id="PTHR46825:SF7">
    <property type="entry name" value="D-ALANYL-D-ALANINE CARBOXYPEPTIDASE"/>
    <property type="match status" value="1"/>
</dbReference>
<keyword evidence="3" id="KW-0378">Hydrolase</keyword>
<dbReference type="Proteomes" id="UP001501570">
    <property type="component" value="Unassembled WGS sequence"/>
</dbReference>
<comment type="caution">
    <text evidence="3">The sequence shown here is derived from an EMBL/GenBank/DDBJ whole genome shotgun (WGS) entry which is preliminary data.</text>
</comment>
<proteinExistence type="predicted"/>
<gene>
    <name evidence="3" type="ORF">GCM10023322_49450</name>
</gene>
<dbReference type="EMBL" id="BAABJQ010000016">
    <property type="protein sequence ID" value="GAA5191637.1"/>
    <property type="molecule type" value="Genomic_DNA"/>
</dbReference>
<dbReference type="PANTHER" id="PTHR46825">
    <property type="entry name" value="D-ALANYL-D-ALANINE-CARBOXYPEPTIDASE/ENDOPEPTIDASE AMPH"/>
    <property type="match status" value="1"/>
</dbReference>
<accession>A0ABP9S5I9</accession>
<sequence>MLPETARRVDEIVASAQANGRVPSLIAGVVRDGTLTHVSGAGELPRPEPDTQYRIGSISKTLTATLVLQLRDEGRLDLDDPLHRHLPGTPLGDVRLRDLLAHVGGVQREPDGQWWERSAGMDTDDLLAGLNAGKVAYPPHDRYHYSNLVYGVLGALIERVAGQPWHAQLAKRLLEPLELGRTTYHATEPFARGYVVHPWHGTLREEPRHDAGAMAPAGQLWSTVRDLARWAAFLADPVPSVLDPATLAQMCTPVVISDVDAWTSGHGLGVQLWRRGERVYVGHTGSMPGYLAVLAVHRPSRTGVVAFANAYTLRHGGISGLGLDLLDAVLDREPARIAPWRPGAAPPPEVEVLTGRWWWMGTEYESAWDAAGRALVISSLDRPGATPWRFTQDGVDRWRCRSGSNDGEIMMVRRSGTGAVTALDIATFVFTRDPWSAP</sequence>
<keyword evidence="4" id="KW-1185">Reference proteome</keyword>
<dbReference type="InterPro" id="IPR056008">
    <property type="entry name" value="DUF7586"/>
</dbReference>
<protein>
    <submittedName>
        <fullName evidence="3">Serine hydrolase domain-containing protein</fullName>
    </submittedName>
</protein>
<reference evidence="4" key="1">
    <citation type="journal article" date="2019" name="Int. J. Syst. Evol. Microbiol.">
        <title>The Global Catalogue of Microorganisms (GCM) 10K type strain sequencing project: providing services to taxonomists for standard genome sequencing and annotation.</title>
        <authorList>
            <consortium name="The Broad Institute Genomics Platform"/>
            <consortium name="The Broad Institute Genome Sequencing Center for Infectious Disease"/>
            <person name="Wu L."/>
            <person name="Ma J."/>
        </authorList>
    </citation>
    <scope>NUCLEOTIDE SEQUENCE [LARGE SCALE GENOMIC DNA]</scope>
    <source>
        <strain evidence="4">JCM 18304</strain>
    </source>
</reference>
<dbReference type="GO" id="GO:0016787">
    <property type="term" value="F:hydrolase activity"/>
    <property type="evidence" value="ECO:0007669"/>
    <property type="project" value="UniProtKB-KW"/>
</dbReference>
<evidence type="ECO:0000313" key="3">
    <source>
        <dbReference type="EMBL" id="GAA5191637.1"/>
    </source>
</evidence>
<dbReference type="InterPro" id="IPR012338">
    <property type="entry name" value="Beta-lactam/transpept-like"/>
</dbReference>
<dbReference type="SUPFAM" id="SSF56601">
    <property type="entry name" value="beta-lactamase/transpeptidase-like"/>
    <property type="match status" value="1"/>
</dbReference>
<feature type="domain" description="Beta-lactamase-related" evidence="1">
    <location>
        <begin position="9"/>
        <end position="310"/>
    </location>
</feature>
<feature type="domain" description="DUF7586" evidence="2">
    <location>
        <begin position="347"/>
        <end position="432"/>
    </location>
</feature>
<evidence type="ECO:0000259" key="2">
    <source>
        <dbReference type="Pfam" id="PF24491"/>
    </source>
</evidence>
<evidence type="ECO:0000313" key="4">
    <source>
        <dbReference type="Proteomes" id="UP001501570"/>
    </source>
</evidence>
<dbReference type="Gene3D" id="3.40.710.10">
    <property type="entry name" value="DD-peptidase/beta-lactamase superfamily"/>
    <property type="match status" value="1"/>
</dbReference>